<dbReference type="SMART" id="SM00264">
    <property type="entry name" value="BAG"/>
    <property type="match status" value="1"/>
</dbReference>
<dbReference type="Proteomes" id="UP001583172">
    <property type="component" value="Unassembled WGS sequence"/>
</dbReference>
<dbReference type="InterPro" id="IPR036533">
    <property type="entry name" value="BAG_dom_sf"/>
</dbReference>
<dbReference type="EMBL" id="JAZGSY010000195">
    <property type="protein sequence ID" value="KAL1838753.1"/>
    <property type="molecule type" value="Genomic_DNA"/>
</dbReference>
<dbReference type="Gene3D" id="3.10.20.90">
    <property type="entry name" value="Phosphatidylinositol 3-kinase Catalytic Subunit, Chain A, domain 1"/>
    <property type="match status" value="1"/>
</dbReference>
<dbReference type="Gene3D" id="1.20.58.120">
    <property type="entry name" value="BAG domain"/>
    <property type="match status" value="1"/>
</dbReference>
<name>A0ABR3VAK0_HUMIN</name>
<protein>
    <recommendedName>
        <fullName evidence="6">BAG domain-containing protein</fullName>
    </recommendedName>
</protein>
<comment type="caution">
    <text evidence="4">The sequence shown here is derived from an EMBL/GenBank/DDBJ whole genome shotgun (WGS) entry which is preliminary data.</text>
</comment>
<proteinExistence type="predicted"/>
<feature type="compositionally biased region" description="Low complexity" evidence="1">
    <location>
        <begin position="47"/>
        <end position="65"/>
    </location>
</feature>
<dbReference type="SUPFAM" id="SSF63491">
    <property type="entry name" value="BAG domain"/>
    <property type="match status" value="1"/>
</dbReference>
<evidence type="ECO:0000313" key="4">
    <source>
        <dbReference type="EMBL" id="KAL1838753.1"/>
    </source>
</evidence>
<evidence type="ECO:0000256" key="1">
    <source>
        <dbReference type="SAM" id="MobiDB-lite"/>
    </source>
</evidence>
<evidence type="ECO:0000259" key="3">
    <source>
        <dbReference type="PROSITE" id="PS51035"/>
    </source>
</evidence>
<dbReference type="PROSITE" id="PS51035">
    <property type="entry name" value="BAG"/>
    <property type="match status" value="1"/>
</dbReference>
<feature type="region of interest" description="Disordered" evidence="1">
    <location>
        <begin position="45"/>
        <end position="73"/>
    </location>
</feature>
<feature type="domain" description="BAG" evidence="3">
    <location>
        <begin position="271"/>
        <end position="335"/>
    </location>
</feature>
<feature type="region of interest" description="Disordered" evidence="1">
    <location>
        <begin position="1"/>
        <end position="21"/>
    </location>
</feature>
<dbReference type="PROSITE" id="PS50053">
    <property type="entry name" value="UBIQUITIN_2"/>
    <property type="match status" value="1"/>
</dbReference>
<dbReference type="InterPro" id="IPR000626">
    <property type="entry name" value="Ubiquitin-like_dom"/>
</dbReference>
<evidence type="ECO:0000259" key="2">
    <source>
        <dbReference type="PROSITE" id="PS50053"/>
    </source>
</evidence>
<feature type="region of interest" description="Disordered" evidence="1">
    <location>
        <begin position="183"/>
        <end position="246"/>
    </location>
</feature>
<gene>
    <name evidence="4" type="ORF">VTJ49DRAFT_2251</name>
</gene>
<dbReference type="InterPro" id="IPR003103">
    <property type="entry name" value="BAG_domain"/>
</dbReference>
<evidence type="ECO:0000313" key="5">
    <source>
        <dbReference type="Proteomes" id="UP001583172"/>
    </source>
</evidence>
<keyword evidence="5" id="KW-1185">Reference proteome</keyword>
<reference evidence="4 5" key="1">
    <citation type="journal article" date="2024" name="Commun. Biol.">
        <title>Comparative genomic analysis of thermophilic fungi reveals convergent evolutionary adaptations and gene losses.</title>
        <authorList>
            <person name="Steindorff A.S."/>
            <person name="Aguilar-Pontes M.V."/>
            <person name="Robinson A.J."/>
            <person name="Andreopoulos B."/>
            <person name="LaButti K."/>
            <person name="Kuo A."/>
            <person name="Mondo S."/>
            <person name="Riley R."/>
            <person name="Otillar R."/>
            <person name="Haridas S."/>
            <person name="Lipzen A."/>
            <person name="Grimwood J."/>
            <person name="Schmutz J."/>
            <person name="Clum A."/>
            <person name="Reid I.D."/>
            <person name="Moisan M.C."/>
            <person name="Butler G."/>
            <person name="Nguyen T.T.M."/>
            <person name="Dewar K."/>
            <person name="Conant G."/>
            <person name="Drula E."/>
            <person name="Henrissat B."/>
            <person name="Hansel C."/>
            <person name="Singer S."/>
            <person name="Hutchinson M.I."/>
            <person name="de Vries R.P."/>
            <person name="Natvig D.O."/>
            <person name="Powell A.J."/>
            <person name="Tsang A."/>
            <person name="Grigoriev I.V."/>
        </authorList>
    </citation>
    <scope>NUCLEOTIDE SEQUENCE [LARGE SCALE GENOMIC DNA]</scope>
    <source>
        <strain evidence="4 5">CBS 620.91</strain>
    </source>
</reference>
<accession>A0ABR3VAK0</accession>
<sequence>MSRYGFSNSWALSPFSSQDGVPHVTEQDYSYITSADLENHGIDIPRPYASQSSYDDPYSQSAPSSGFDHSQPEDDFLHIKHQGVSYPERFPAYSIGDGKLLVSDVRERIKMILNLSDRQAKRLKLYYKGRKLKKNDLPICEYGVKNNSEILMVLDDQSYGGESSAESSLVGYEGRASAATSPRLGRFGGWDDQPHSPRESGSNVGLEVPPDNNRRRAHSMVRTQSPSGSAVSAASAPPAPPPVGIPGGPIERLNAIAAEFHTKYLPLCAEYIARPPQDEKKRVEEHRKLSETVMQHVLLKLDGVVDVASERGAKARRKELIVEVQGVLNQLDEAKKGKVA</sequence>
<dbReference type="SUPFAM" id="SSF54236">
    <property type="entry name" value="Ubiquitin-like"/>
    <property type="match status" value="1"/>
</dbReference>
<dbReference type="InterPro" id="IPR029071">
    <property type="entry name" value="Ubiquitin-like_domsf"/>
</dbReference>
<dbReference type="Pfam" id="PF02179">
    <property type="entry name" value="BAG"/>
    <property type="match status" value="1"/>
</dbReference>
<feature type="domain" description="Ubiquitin-like" evidence="2">
    <location>
        <begin position="102"/>
        <end position="154"/>
    </location>
</feature>
<dbReference type="CDD" id="cd17039">
    <property type="entry name" value="Ubl_ubiquitin_like"/>
    <property type="match status" value="1"/>
</dbReference>
<organism evidence="4 5">
    <name type="scientific">Humicola insolens</name>
    <name type="common">Soft-rot fungus</name>
    <dbReference type="NCBI Taxonomy" id="85995"/>
    <lineage>
        <taxon>Eukaryota</taxon>
        <taxon>Fungi</taxon>
        <taxon>Dikarya</taxon>
        <taxon>Ascomycota</taxon>
        <taxon>Pezizomycotina</taxon>
        <taxon>Sordariomycetes</taxon>
        <taxon>Sordariomycetidae</taxon>
        <taxon>Sordariales</taxon>
        <taxon>Chaetomiaceae</taxon>
        <taxon>Mycothermus</taxon>
    </lineage>
</organism>
<evidence type="ECO:0008006" key="6">
    <source>
        <dbReference type="Google" id="ProtNLM"/>
    </source>
</evidence>
<feature type="compositionally biased region" description="Low complexity" evidence="1">
    <location>
        <begin position="225"/>
        <end position="236"/>
    </location>
</feature>
<feature type="compositionally biased region" description="Polar residues" evidence="1">
    <location>
        <begin position="1"/>
        <end position="19"/>
    </location>
</feature>